<evidence type="ECO:0000313" key="2">
    <source>
        <dbReference type="EMBL" id="VAW00613.1"/>
    </source>
</evidence>
<evidence type="ECO:0000256" key="1">
    <source>
        <dbReference type="SAM" id="Phobius"/>
    </source>
</evidence>
<dbReference type="AlphaFoldDB" id="A0A3B0S9F8"/>
<name>A0A3B0S9F8_9ZZZZ</name>
<accession>A0A3B0S9F8</accession>
<reference evidence="2" key="1">
    <citation type="submission" date="2018-06" db="EMBL/GenBank/DDBJ databases">
        <authorList>
            <person name="Zhirakovskaya E."/>
        </authorList>
    </citation>
    <scope>NUCLEOTIDE SEQUENCE</scope>
</reference>
<gene>
    <name evidence="2" type="ORF">MNBD_ACTINO02-2816</name>
</gene>
<keyword evidence="1" id="KW-1133">Transmembrane helix</keyword>
<sequence length="111" mass="11985">MKKRTRPLAAIFAIAILFAPAAAFAVAPTSDVVVAFTEEPSDEVVEDTPPVMNDSGIVPAVEVLPPSESVPEQPWTIRFMAPLFAALGVAVFAGIILHYTFRVRGRYTVKD</sequence>
<protein>
    <submittedName>
        <fullName evidence="2">Uncharacterized protein</fullName>
    </submittedName>
</protein>
<keyword evidence="1" id="KW-0472">Membrane</keyword>
<organism evidence="2">
    <name type="scientific">hydrothermal vent metagenome</name>
    <dbReference type="NCBI Taxonomy" id="652676"/>
    <lineage>
        <taxon>unclassified sequences</taxon>
        <taxon>metagenomes</taxon>
        <taxon>ecological metagenomes</taxon>
    </lineage>
</organism>
<dbReference type="EMBL" id="UOEK01000190">
    <property type="protein sequence ID" value="VAW00613.1"/>
    <property type="molecule type" value="Genomic_DNA"/>
</dbReference>
<keyword evidence="1" id="KW-0812">Transmembrane</keyword>
<feature type="transmembrane region" description="Helical" evidence="1">
    <location>
        <begin position="79"/>
        <end position="101"/>
    </location>
</feature>
<proteinExistence type="predicted"/>